<feature type="transmembrane region" description="Helical" evidence="1">
    <location>
        <begin position="101"/>
        <end position="124"/>
    </location>
</feature>
<evidence type="ECO:0000313" key="3">
    <source>
        <dbReference type="Proteomes" id="UP001597119"/>
    </source>
</evidence>
<protein>
    <recommendedName>
        <fullName evidence="4">SPW repeat-containing protein</fullName>
    </recommendedName>
</protein>
<organism evidence="2 3">
    <name type="scientific">Halorientalis brevis</name>
    <dbReference type="NCBI Taxonomy" id="1126241"/>
    <lineage>
        <taxon>Archaea</taxon>
        <taxon>Methanobacteriati</taxon>
        <taxon>Methanobacteriota</taxon>
        <taxon>Stenosarchaea group</taxon>
        <taxon>Halobacteria</taxon>
        <taxon>Halobacteriales</taxon>
        <taxon>Haloarculaceae</taxon>
        <taxon>Halorientalis</taxon>
    </lineage>
</organism>
<keyword evidence="1" id="KW-1133">Transmembrane helix</keyword>
<feature type="transmembrane region" description="Helical" evidence="1">
    <location>
        <begin position="73"/>
        <end position="95"/>
    </location>
</feature>
<dbReference type="AlphaFoldDB" id="A0ABD6CEF6"/>
<evidence type="ECO:0000256" key="1">
    <source>
        <dbReference type="SAM" id="Phobius"/>
    </source>
</evidence>
<name>A0ABD6CEF6_9EURY</name>
<proteinExistence type="predicted"/>
<keyword evidence="1" id="KW-0472">Membrane</keyword>
<comment type="caution">
    <text evidence="2">The sequence shown here is derived from an EMBL/GenBank/DDBJ whole genome shotgun (WGS) entry which is preliminary data.</text>
</comment>
<dbReference type="EMBL" id="JBHUDJ010000014">
    <property type="protein sequence ID" value="MFD1588761.1"/>
    <property type="molecule type" value="Genomic_DNA"/>
</dbReference>
<keyword evidence="3" id="KW-1185">Reference proteome</keyword>
<dbReference type="RefSeq" id="WP_247378418.1">
    <property type="nucleotide sequence ID" value="NZ_JALLGV010000005.1"/>
</dbReference>
<sequence length="129" mass="14076">MPTTETVARLLGRATTQRNVSISTAIVVAVPLAYAFNLIFGYQGSLLLLLTLGLGVPTAYDDYWPAYDETRKAVVWVIVACGIAAVEFTGFYVIATAPLRLSSFVGSIGAFLLTWTTNLSWLVVRQRSR</sequence>
<evidence type="ECO:0008006" key="4">
    <source>
        <dbReference type="Google" id="ProtNLM"/>
    </source>
</evidence>
<gene>
    <name evidence="2" type="ORF">ACFR9U_17415</name>
</gene>
<accession>A0ABD6CEF6</accession>
<reference evidence="2 3" key="1">
    <citation type="journal article" date="2019" name="Int. J. Syst. Evol. Microbiol.">
        <title>The Global Catalogue of Microorganisms (GCM) 10K type strain sequencing project: providing services to taxonomists for standard genome sequencing and annotation.</title>
        <authorList>
            <consortium name="The Broad Institute Genomics Platform"/>
            <consortium name="The Broad Institute Genome Sequencing Center for Infectious Disease"/>
            <person name="Wu L."/>
            <person name="Ma J."/>
        </authorList>
    </citation>
    <scope>NUCLEOTIDE SEQUENCE [LARGE SCALE GENOMIC DNA]</scope>
    <source>
        <strain evidence="2 3">CGMCC 1.12125</strain>
    </source>
</reference>
<feature type="transmembrane region" description="Helical" evidence="1">
    <location>
        <begin position="20"/>
        <end position="36"/>
    </location>
</feature>
<evidence type="ECO:0000313" key="2">
    <source>
        <dbReference type="EMBL" id="MFD1588761.1"/>
    </source>
</evidence>
<keyword evidence="1" id="KW-0812">Transmembrane</keyword>
<dbReference type="Proteomes" id="UP001597119">
    <property type="component" value="Unassembled WGS sequence"/>
</dbReference>